<dbReference type="FunFam" id="1.10.1390.10:FF:000001">
    <property type="entry name" value="Glucose-6-phosphate isomerase"/>
    <property type="match status" value="1"/>
</dbReference>
<dbReference type="GO" id="GO:0006096">
    <property type="term" value="P:glycolytic process"/>
    <property type="evidence" value="ECO:0007669"/>
    <property type="project" value="UniProtKB-UniRule"/>
</dbReference>
<evidence type="ECO:0000313" key="9">
    <source>
        <dbReference type="EMBL" id="BAV94610.1"/>
    </source>
</evidence>
<dbReference type="AlphaFoldDB" id="A0A1J1DXM3"/>
<evidence type="ECO:0000256" key="7">
    <source>
        <dbReference type="HAMAP-Rule" id="MF_00473"/>
    </source>
</evidence>
<comment type="pathway">
    <text evidence="1 7 8">Carbohydrate degradation; glycolysis; D-glyceraldehyde 3-phosphate and glycerone phosphate from D-glucose: step 2/4.</text>
</comment>
<dbReference type="InterPro" id="IPR023096">
    <property type="entry name" value="G6P_Isomerase_C"/>
</dbReference>
<keyword evidence="5 7" id="KW-0413">Isomerase</keyword>
<dbReference type="EMBL" id="AP014564">
    <property type="protein sequence ID" value="BAV94610.1"/>
    <property type="molecule type" value="Genomic_DNA"/>
</dbReference>
<dbReference type="NCBIfam" id="NF001211">
    <property type="entry name" value="PRK00179.1"/>
    <property type="match status" value="1"/>
</dbReference>
<dbReference type="InterPro" id="IPR035476">
    <property type="entry name" value="SIS_PGI_1"/>
</dbReference>
<comment type="subcellular location">
    <subcellularLocation>
        <location evidence="7">Cytoplasm</location>
    </subcellularLocation>
</comment>
<protein>
    <recommendedName>
        <fullName evidence="7">Glucose-6-phosphate isomerase</fullName>
        <shortName evidence="7">GPI</shortName>
        <ecNumber evidence="7">5.3.1.9</ecNumber>
    </recommendedName>
    <alternativeName>
        <fullName evidence="7">Phosphoglucose isomerase</fullName>
        <shortName evidence="7">PGI</shortName>
    </alternativeName>
    <alternativeName>
        <fullName evidence="7">Phosphohexose isomerase</fullName>
        <shortName evidence="7">PHI</shortName>
    </alternativeName>
</protein>
<dbReference type="RefSeq" id="WP_096685741.1">
    <property type="nucleotide sequence ID" value="NZ_AP014564.1"/>
</dbReference>
<dbReference type="PROSITE" id="PS00174">
    <property type="entry name" value="P_GLUCOSE_ISOMERASE_2"/>
    <property type="match status" value="1"/>
</dbReference>
<dbReference type="InterPro" id="IPR001672">
    <property type="entry name" value="G6P_Isomerase"/>
</dbReference>
<dbReference type="GO" id="GO:0006094">
    <property type="term" value="P:gluconeogenesis"/>
    <property type="evidence" value="ECO:0007669"/>
    <property type="project" value="UniProtKB-UniRule"/>
</dbReference>
<comment type="catalytic activity">
    <reaction evidence="6 7 8">
        <text>alpha-D-glucose 6-phosphate = beta-D-fructose 6-phosphate</text>
        <dbReference type="Rhea" id="RHEA:11816"/>
        <dbReference type="ChEBI" id="CHEBI:57634"/>
        <dbReference type="ChEBI" id="CHEBI:58225"/>
        <dbReference type="EC" id="5.3.1.9"/>
    </reaction>
</comment>
<dbReference type="SUPFAM" id="SSF53697">
    <property type="entry name" value="SIS domain"/>
    <property type="match status" value="1"/>
</dbReference>
<dbReference type="UniPathway" id="UPA00138"/>
<feature type="active site" description="Proton donor" evidence="7">
    <location>
        <position position="355"/>
    </location>
</feature>
<evidence type="ECO:0000256" key="5">
    <source>
        <dbReference type="ARBA" id="ARBA00023235"/>
    </source>
</evidence>
<dbReference type="UniPathway" id="UPA00109">
    <property type="reaction ID" value="UER00181"/>
</dbReference>
<dbReference type="PANTHER" id="PTHR11469">
    <property type="entry name" value="GLUCOSE-6-PHOSPHATE ISOMERASE"/>
    <property type="match status" value="1"/>
</dbReference>
<sequence length="550" mass="62949">MLGIQNPTETKFWKKLQEHFVSIKPVHMKDLFSNDENRFEKLSVEFNNILIDYSKNIITQQTLDYLFKLAEEMNLCSAIEKMFHGENINFTEGRSVLHTALRSRDSSSYYLGCESIYNDIEKVLERIKKNSESVISKEWKGYSGRHILDVVHIGVGGSSVGVTMVCKALECYKTRLNIHFINDIDEAYIRGVLDDLNPETTLVIVASKTFTTRETIINANLVKKWFLDTAKDESCISKHFIAVTAHIDKALEFGICRENIFEFWDWVVGRYSLWSSVGLTISLYIGFDNFKELLRGGHQMDEHFRNTPINRNIPVILALIGIWYNNFFGMDTEAIFTYNRCMKYFVPYIQQLSMESNGKCVDRSGKRVNYQTGPVVWGGDGIIGQHSFYQLIHQGTKIIPSDFIVVVKPFDKKNNYSKELMSNFFAQTEALMMGKIDSSTQGDSKSDEIGIDDNKINCTKPFSLFVGNRPSNSIMIKELTPRSLGSLIAMYEHKIFTQGVILNIFSFDQWGVELGKNIAVDILDELNHERKIQSHNSSTNGLINAYKQII</sequence>
<dbReference type="KEGG" id="ise:JBKA6_0597"/>
<evidence type="ECO:0000256" key="2">
    <source>
        <dbReference type="ARBA" id="ARBA00006604"/>
    </source>
</evidence>
<keyword evidence="7" id="KW-0963">Cytoplasm</keyword>
<dbReference type="OrthoDB" id="140919at2"/>
<evidence type="ECO:0000256" key="4">
    <source>
        <dbReference type="ARBA" id="ARBA00023152"/>
    </source>
</evidence>
<organism evidence="9 10">
    <name type="scientific">Ichthyobacterium seriolicida</name>
    <dbReference type="NCBI Taxonomy" id="242600"/>
    <lineage>
        <taxon>Bacteria</taxon>
        <taxon>Pseudomonadati</taxon>
        <taxon>Bacteroidota</taxon>
        <taxon>Flavobacteriia</taxon>
        <taxon>Flavobacteriales</taxon>
        <taxon>Ichthyobacteriaceae</taxon>
        <taxon>Ichthyobacterium</taxon>
    </lineage>
</organism>
<dbReference type="CDD" id="cd05015">
    <property type="entry name" value="SIS_PGI_1"/>
    <property type="match status" value="1"/>
</dbReference>
<name>A0A1J1DXM3_9FLAO</name>
<dbReference type="InterPro" id="IPR018189">
    <property type="entry name" value="Phosphoglucose_isomerase_CS"/>
</dbReference>
<dbReference type="Proteomes" id="UP000243197">
    <property type="component" value="Chromosome"/>
</dbReference>
<evidence type="ECO:0000256" key="3">
    <source>
        <dbReference type="ARBA" id="ARBA00022432"/>
    </source>
</evidence>
<comment type="pathway">
    <text evidence="7">Carbohydrate biosynthesis; gluconeogenesis.</text>
</comment>
<comment type="similarity">
    <text evidence="2 7 8">Belongs to the GPI family.</text>
</comment>
<evidence type="ECO:0000256" key="1">
    <source>
        <dbReference type="ARBA" id="ARBA00004926"/>
    </source>
</evidence>
<dbReference type="InterPro" id="IPR046348">
    <property type="entry name" value="SIS_dom_sf"/>
</dbReference>
<dbReference type="CDD" id="cd05016">
    <property type="entry name" value="SIS_PGI_2"/>
    <property type="match status" value="1"/>
</dbReference>
<feature type="active site" evidence="7">
    <location>
        <position position="516"/>
    </location>
</feature>
<evidence type="ECO:0000313" key="10">
    <source>
        <dbReference type="Proteomes" id="UP000243197"/>
    </source>
</evidence>
<dbReference type="GO" id="GO:0004347">
    <property type="term" value="F:glucose-6-phosphate isomerase activity"/>
    <property type="evidence" value="ECO:0007669"/>
    <property type="project" value="UniProtKB-UniRule"/>
</dbReference>
<dbReference type="GO" id="GO:0097367">
    <property type="term" value="F:carbohydrate derivative binding"/>
    <property type="evidence" value="ECO:0007669"/>
    <property type="project" value="InterPro"/>
</dbReference>
<keyword evidence="4 7" id="KW-0324">Glycolysis</keyword>
<dbReference type="PROSITE" id="PS51463">
    <property type="entry name" value="P_GLUCOSE_ISOMERASE_3"/>
    <property type="match status" value="1"/>
</dbReference>
<gene>
    <name evidence="7" type="primary">pgi</name>
    <name evidence="9" type="ORF">JBKA6_0597</name>
</gene>
<reference evidence="9 10" key="1">
    <citation type="submission" date="2014-03" db="EMBL/GenBank/DDBJ databases">
        <title>complete genome sequence of Flavobacteriaceae bacterium JBKA-6.</title>
        <authorList>
            <person name="Takano T."/>
            <person name="Nakamura Y."/>
            <person name="Takuma S."/>
            <person name="Yasuike M."/>
            <person name="Matsuyama T."/>
            <person name="Sakai T."/>
            <person name="Fujiwara A."/>
            <person name="Kimoto K."/>
            <person name="Fukuda Y."/>
            <person name="Kondo H."/>
            <person name="Hirono I."/>
            <person name="Nakayasu C."/>
        </authorList>
    </citation>
    <scope>NUCLEOTIDE SEQUENCE [LARGE SCALE GENOMIC DNA]</scope>
    <source>
        <strain evidence="9 10">JBKA-6</strain>
    </source>
</reference>
<dbReference type="EC" id="5.3.1.9" evidence="7"/>
<keyword evidence="3 7" id="KW-0312">Gluconeogenesis</keyword>
<dbReference type="GO" id="GO:0005829">
    <property type="term" value="C:cytosol"/>
    <property type="evidence" value="ECO:0007669"/>
    <property type="project" value="TreeGrafter"/>
</dbReference>
<accession>A0A1J1DXM3</accession>
<proteinExistence type="inferred from homology"/>
<keyword evidence="10" id="KW-1185">Reference proteome</keyword>
<dbReference type="GO" id="GO:0051156">
    <property type="term" value="P:glucose 6-phosphate metabolic process"/>
    <property type="evidence" value="ECO:0007669"/>
    <property type="project" value="TreeGrafter"/>
</dbReference>
<evidence type="ECO:0000256" key="6">
    <source>
        <dbReference type="ARBA" id="ARBA00029321"/>
    </source>
</evidence>
<feature type="active site" evidence="7">
    <location>
        <position position="386"/>
    </location>
</feature>
<dbReference type="Gene3D" id="3.40.50.10490">
    <property type="entry name" value="Glucose-6-phosphate isomerase like protein, domain 1"/>
    <property type="match status" value="2"/>
</dbReference>
<dbReference type="GO" id="GO:0048029">
    <property type="term" value="F:monosaccharide binding"/>
    <property type="evidence" value="ECO:0007669"/>
    <property type="project" value="TreeGrafter"/>
</dbReference>
<dbReference type="HAMAP" id="MF_00473">
    <property type="entry name" value="G6P_isomerase"/>
    <property type="match status" value="1"/>
</dbReference>
<dbReference type="PRINTS" id="PR00662">
    <property type="entry name" value="G6PISOMERASE"/>
</dbReference>
<dbReference type="Gene3D" id="1.10.1390.10">
    <property type="match status" value="1"/>
</dbReference>
<dbReference type="Pfam" id="PF00342">
    <property type="entry name" value="PGI"/>
    <property type="match status" value="1"/>
</dbReference>
<comment type="function">
    <text evidence="7">Catalyzes the reversible isomerization of glucose-6-phosphate to fructose-6-phosphate.</text>
</comment>
<dbReference type="InterPro" id="IPR035482">
    <property type="entry name" value="SIS_PGI_2"/>
</dbReference>
<dbReference type="PANTHER" id="PTHR11469:SF1">
    <property type="entry name" value="GLUCOSE-6-PHOSPHATE ISOMERASE"/>
    <property type="match status" value="1"/>
</dbReference>
<evidence type="ECO:0000256" key="8">
    <source>
        <dbReference type="RuleBase" id="RU000612"/>
    </source>
</evidence>